<dbReference type="NCBIfam" id="TIGR03558">
    <property type="entry name" value="oxido_grp_1"/>
    <property type="match status" value="1"/>
</dbReference>
<protein>
    <recommendedName>
        <fullName evidence="2">Luciferase-like monooxygenase</fullName>
    </recommendedName>
</protein>
<dbReference type="GO" id="GO:0016705">
    <property type="term" value="F:oxidoreductase activity, acting on paired donors, with incorporation or reduction of molecular oxygen"/>
    <property type="evidence" value="ECO:0007669"/>
    <property type="project" value="InterPro"/>
</dbReference>
<dbReference type="PANTHER" id="PTHR30137:SF6">
    <property type="entry name" value="LUCIFERASE-LIKE MONOOXYGENASE"/>
    <property type="match status" value="1"/>
</dbReference>
<dbReference type="FunFam" id="3.20.20.30:FF:000002">
    <property type="entry name" value="LLM class flavin-dependent oxidoreductase"/>
    <property type="match status" value="1"/>
</dbReference>
<dbReference type="EMBL" id="CP076448">
    <property type="protein sequence ID" value="QXM24551.1"/>
    <property type="molecule type" value="Genomic_DNA"/>
</dbReference>
<keyword evidence="5" id="KW-1185">Reference proteome</keyword>
<gene>
    <name evidence="4" type="ORF">KO353_15135</name>
</gene>
<evidence type="ECO:0000313" key="5">
    <source>
        <dbReference type="Proteomes" id="UP000694001"/>
    </source>
</evidence>
<evidence type="ECO:0000256" key="1">
    <source>
        <dbReference type="ARBA" id="ARBA00007789"/>
    </source>
</evidence>
<accession>A0A975YJE9</accession>
<dbReference type="KEGG" id="elio:KO353_15135"/>
<dbReference type="Proteomes" id="UP000694001">
    <property type="component" value="Chromosome"/>
</dbReference>
<dbReference type="InterPro" id="IPR011251">
    <property type="entry name" value="Luciferase-like_dom"/>
</dbReference>
<evidence type="ECO:0000313" key="4">
    <source>
        <dbReference type="EMBL" id="QXM24551.1"/>
    </source>
</evidence>
<reference evidence="4" key="1">
    <citation type="submission" date="2021-06" db="EMBL/GenBank/DDBJ databases">
        <title>Elioraea tepida, sp. nov., a moderately thermophilic aerobic anoxygenic phototrophic bacterium isolated from an alkaline siliceous hot spring mat community in Yellowstone National Park, WY, USA.</title>
        <authorList>
            <person name="Saini M.K."/>
            <person name="Yoshida S."/>
            <person name="Sebastian A."/>
            <person name="Hirose S."/>
            <person name="Hara E."/>
            <person name="Tamaki H."/>
            <person name="Soulier N.T."/>
            <person name="Albert I."/>
            <person name="Hanada S."/>
            <person name="Bryant D.A."/>
            <person name="Tank M."/>
        </authorList>
    </citation>
    <scope>NUCLEOTIDE SEQUENCE</scope>
    <source>
        <strain evidence="4">MS-P2</strain>
    </source>
</reference>
<comment type="similarity">
    <text evidence="1">To bacterial alkanal monooxygenase alpha and beta chains.</text>
</comment>
<evidence type="ECO:0000256" key="2">
    <source>
        <dbReference type="ARBA" id="ARBA00074555"/>
    </source>
</evidence>
<dbReference type="InterPro" id="IPR050766">
    <property type="entry name" value="Bact_Lucif_Oxidored"/>
</dbReference>
<evidence type="ECO:0000259" key="3">
    <source>
        <dbReference type="Pfam" id="PF00296"/>
    </source>
</evidence>
<dbReference type="InterPro" id="IPR019949">
    <property type="entry name" value="CmoO-like"/>
</dbReference>
<dbReference type="Pfam" id="PF00296">
    <property type="entry name" value="Bac_luciferase"/>
    <property type="match status" value="1"/>
</dbReference>
<dbReference type="PANTHER" id="PTHR30137">
    <property type="entry name" value="LUCIFERASE-LIKE MONOOXYGENASE"/>
    <property type="match status" value="1"/>
</dbReference>
<feature type="domain" description="Luciferase-like" evidence="3">
    <location>
        <begin position="10"/>
        <end position="303"/>
    </location>
</feature>
<dbReference type="GO" id="GO:0005829">
    <property type="term" value="C:cytosol"/>
    <property type="evidence" value="ECO:0007669"/>
    <property type="project" value="TreeGrafter"/>
</dbReference>
<dbReference type="CDD" id="cd00347">
    <property type="entry name" value="Flavin_utilizing_monoxygenases"/>
    <property type="match status" value="1"/>
</dbReference>
<name>A0A975YJE9_9PROT</name>
<sequence>MIPLAILDQSSIAEGRSPAEAIRETIALAEAAEAMGYGRYWLAEHHNSGAHAGAAPEIVMAAIAARTSRIRIGSAGIMLPHYAPLKVAEVARCLEAIAPGRIDLGLGRAPGTDGRTAFALNPNAREEAERFPHRVAELMGFLGDGLPADHPWARIVANPRGPTRPEVWILGSSLYGAQVAAHFGLAYAFAQFITDAGAAEAIGLYRERFRPSAWSAAPRAAVAVFALAAATQDEARYHAASRLIWRVWRDRGLYAPLPRPERAAAEIAALPAEERAAVERLEAESFIGTGPDVLARLAAFARACGADEVAVLTPCHDPAARRASFAALAKASRLARAA</sequence>
<proteinExistence type="predicted"/>
<dbReference type="RefSeq" id="WP_218285608.1">
    <property type="nucleotide sequence ID" value="NZ_CP076448.1"/>
</dbReference>
<dbReference type="AlphaFoldDB" id="A0A975YJE9"/>
<organism evidence="4 5">
    <name type="scientific">Elioraea tepida</name>
    <dbReference type="NCBI Taxonomy" id="2843330"/>
    <lineage>
        <taxon>Bacteria</taxon>
        <taxon>Pseudomonadati</taxon>
        <taxon>Pseudomonadota</taxon>
        <taxon>Alphaproteobacteria</taxon>
        <taxon>Acetobacterales</taxon>
        <taxon>Elioraeaceae</taxon>
        <taxon>Elioraea</taxon>
    </lineage>
</organism>